<dbReference type="GO" id="GO:0005351">
    <property type="term" value="F:carbohydrate:proton symporter activity"/>
    <property type="evidence" value="ECO:0007669"/>
    <property type="project" value="TreeGrafter"/>
</dbReference>
<evidence type="ECO:0000256" key="6">
    <source>
        <dbReference type="ARBA" id="ARBA00023136"/>
    </source>
</evidence>
<sequence>MAKGTIDTASVDFEEKLDEKAVEDVANRLDISVLSNEAPLGRAINPLLVFALAVFGASTLLFGFDNNVVSPIAALEPFVKKYQGINEVTGTYVFTARNQNLIFSVPLVGTIIGAWAASPIQLKYGRKWSVTGCYVFSIGGVFLQLFATNLGMFVAGRIWNGVGYGCAMAISPLYLSEVVPASMRGRAVSSQNIFTIFSGVIATIIVNATSTIEGRKSYMIPLAVQCAIPIILIPFTIWIPESPVWLVAQGRFEQARANLRKLRGFSDEEVDQELELIKRSELAEREVGKDAKFWELFNRQNLKRTLTASSFFSMNQVSGVILSTTYATIFLQQIGVGNPFRLTVAASCCQLAGALLAPFVVDSAGRRPVALIGMTLLMAIDFAAGGLAFGAKNNSSIGLAIAILSFLFNAVWTASFYALSMVIPAEVANVRLRNHTMSYTVGWCQITAVISTFAVPQMTSAGAGNLGPKAYLVFGGCMVGIIIFTFFMIPETKGLTFLQIDELYERGVPAWRWNSERINLKKVEKEDRIREEKT</sequence>
<feature type="transmembrane region" description="Helical" evidence="8">
    <location>
        <begin position="193"/>
        <end position="212"/>
    </location>
</feature>
<feature type="domain" description="Major facilitator superfamily (MFS) profile" evidence="9">
    <location>
        <begin position="51"/>
        <end position="493"/>
    </location>
</feature>
<feature type="transmembrane region" description="Helical" evidence="8">
    <location>
        <begin position="368"/>
        <end position="391"/>
    </location>
</feature>
<evidence type="ECO:0000256" key="3">
    <source>
        <dbReference type="ARBA" id="ARBA00022448"/>
    </source>
</evidence>
<dbReference type="InterPro" id="IPR050360">
    <property type="entry name" value="MFS_Sugar_Transporters"/>
</dbReference>
<comment type="subcellular location">
    <subcellularLocation>
        <location evidence="1">Membrane</location>
        <topology evidence="1">Multi-pass membrane protein</topology>
    </subcellularLocation>
</comment>
<accession>A0AAD7QK15</accession>
<dbReference type="SUPFAM" id="SSF103473">
    <property type="entry name" value="MFS general substrate transporter"/>
    <property type="match status" value="1"/>
</dbReference>
<evidence type="ECO:0000256" key="4">
    <source>
        <dbReference type="ARBA" id="ARBA00022692"/>
    </source>
</evidence>
<dbReference type="PROSITE" id="PS50850">
    <property type="entry name" value="MFS"/>
    <property type="match status" value="1"/>
</dbReference>
<dbReference type="GO" id="GO:0016020">
    <property type="term" value="C:membrane"/>
    <property type="evidence" value="ECO:0007669"/>
    <property type="project" value="UniProtKB-SubCell"/>
</dbReference>
<dbReference type="InterPro" id="IPR005828">
    <property type="entry name" value="MFS_sugar_transport-like"/>
</dbReference>
<dbReference type="NCBIfam" id="TIGR00879">
    <property type="entry name" value="SP"/>
    <property type="match status" value="1"/>
</dbReference>
<dbReference type="Proteomes" id="UP001217417">
    <property type="component" value="Unassembled WGS sequence"/>
</dbReference>
<evidence type="ECO:0000256" key="5">
    <source>
        <dbReference type="ARBA" id="ARBA00022989"/>
    </source>
</evidence>
<feature type="transmembrane region" description="Helical" evidence="8">
    <location>
        <begin position="440"/>
        <end position="458"/>
    </location>
</feature>
<dbReference type="GeneID" id="80885303"/>
<feature type="transmembrane region" description="Helical" evidence="8">
    <location>
        <begin position="218"/>
        <end position="239"/>
    </location>
</feature>
<evidence type="ECO:0000256" key="7">
    <source>
        <dbReference type="RuleBase" id="RU003346"/>
    </source>
</evidence>
<evidence type="ECO:0000256" key="2">
    <source>
        <dbReference type="ARBA" id="ARBA00010992"/>
    </source>
</evidence>
<dbReference type="PANTHER" id="PTHR48022">
    <property type="entry name" value="PLASTIDIC GLUCOSE TRANSPORTER 4"/>
    <property type="match status" value="1"/>
</dbReference>
<feature type="transmembrane region" description="Helical" evidence="8">
    <location>
        <begin position="101"/>
        <end position="122"/>
    </location>
</feature>
<protein>
    <submittedName>
        <fullName evidence="10">General substrate transporter</fullName>
    </submittedName>
</protein>
<dbReference type="EMBL" id="JARPMG010000013">
    <property type="protein sequence ID" value="KAJ8096635.1"/>
    <property type="molecule type" value="Genomic_DNA"/>
</dbReference>
<dbReference type="AlphaFoldDB" id="A0AAD7QK15"/>
<dbReference type="RefSeq" id="XP_056040085.1">
    <property type="nucleotide sequence ID" value="XM_056190137.1"/>
</dbReference>
<feature type="transmembrane region" description="Helical" evidence="8">
    <location>
        <begin position="134"/>
        <end position="155"/>
    </location>
</feature>
<dbReference type="PANTHER" id="PTHR48022:SF27">
    <property type="entry name" value="MAJOR FACILITATOR SUPERFAMILY (MFS) PROFILE DOMAIN-CONTAINING PROTEIN"/>
    <property type="match status" value="1"/>
</dbReference>
<dbReference type="InterPro" id="IPR036259">
    <property type="entry name" value="MFS_trans_sf"/>
</dbReference>
<dbReference type="Pfam" id="PF00083">
    <property type="entry name" value="Sugar_tr"/>
    <property type="match status" value="1"/>
</dbReference>
<keyword evidence="11" id="KW-1185">Reference proteome</keyword>
<evidence type="ECO:0000259" key="9">
    <source>
        <dbReference type="PROSITE" id="PS50850"/>
    </source>
</evidence>
<gene>
    <name evidence="10" type="ORF">POJ06DRAFT_283854</name>
</gene>
<feature type="transmembrane region" description="Helical" evidence="8">
    <location>
        <begin position="161"/>
        <end position="181"/>
    </location>
</feature>
<feature type="transmembrane region" description="Helical" evidence="8">
    <location>
        <begin position="470"/>
        <end position="489"/>
    </location>
</feature>
<evidence type="ECO:0000256" key="1">
    <source>
        <dbReference type="ARBA" id="ARBA00004141"/>
    </source>
</evidence>
<comment type="similarity">
    <text evidence="2 7">Belongs to the major facilitator superfamily. Sugar transporter (TC 2.A.1.1) family.</text>
</comment>
<feature type="transmembrane region" description="Helical" evidence="8">
    <location>
        <begin position="311"/>
        <end position="334"/>
    </location>
</feature>
<comment type="caution">
    <text evidence="10">The sequence shown here is derived from an EMBL/GenBank/DDBJ whole genome shotgun (WGS) entry which is preliminary data.</text>
</comment>
<organism evidence="10 11">
    <name type="scientific">Lipomyces tetrasporus</name>
    <dbReference type="NCBI Taxonomy" id="54092"/>
    <lineage>
        <taxon>Eukaryota</taxon>
        <taxon>Fungi</taxon>
        <taxon>Dikarya</taxon>
        <taxon>Ascomycota</taxon>
        <taxon>Saccharomycotina</taxon>
        <taxon>Lipomycetes</taxon>
        <taxon>Lipomycetales</taxon>
        <taxon>Lipomycetaceae</taxon>
        <taxon>Lipomyces</taxon>
    </lineage>
</organism>
<evidence type="ECO:0000313" key="11">
    <source>
        <dbReference type="Proteomes" id="UP001217417"/>
    </source>
</evidence>
<keyword evidence="3 7" id="KW-0813">Transport</keyword>
<keyword evidence="4 8" id="KW-0812">Transmembrane</keyword>
<evidence type="ECO:0000256" key="8">
    <source>
        <dbReference type="SAM" id="Phobius"/>
    </source>
</evidence>
<dbReference type="FunFam" id="1.20.1250.20:FF:000078">
    <property type="entry name" value="MFS maltose transporter, putative"/>
    <property type="match status" value="1"/>
</dbReference>
<name>A0AAD7QK15_9ASCO</name>
<feature type="transmembrane region" description="Helical" evidence="8">
    <location>
        <begin position="44"/>
        <end position="64"/>
    </location>
</feature>
<proteinExistence type="inferred from homology"/>
<evidence type="ECO:0000313" key="10">
    <source>
        <dbReference type="EMBL" id="KAJ8096635.1"/>
    </source>
</evidence>
<keyword evidence="6 8" id="KW-0472">Membrane</keyword>
<reference evidence="10" key="1">
    <citation type="submission" date="2023-03" db="EMBL/GenBank/DDBJ databases">
        <title>Near-Complete genome sequence of Lipomyces tetrasporous NRRL Y-64009, an oleaginous yeast capable of growing on lignocellulosic hydrolysates.</title>
        <authorList>
            <consortium name="Lawrence Berkeley National Laboratory"/>
            <person name="Jagtap S.S."/>
            <person name="Liu J.-J."/>
            <person name="Walukiewicz H.E."/>
            <person name="Pangilinan J."/>
            <person name="Lipzen A."/>
            <person name="Ahrendt S."/>
            <person name="Koriabine M."/>
            <person name="Cobaugh K."/>
            <person name="Salamov A."/>
            <person name="Yoshinaga Y."/>
            <person name="Ng V."/>
            <person name="Daum C."/>
            <person name="Grigoriev I.V."/>
            <person name="Slininger P.J."/>
            <person name="Dien B.S."/>
            <person name="Jin Y.-S."/>
            <person name="Rao C.V."/>
        </authorList>
    </citation>
    <scope>NUCLEOTIDE SEQUENCE</scope>
    <source>
        <strain evidence="10">NRRL Y-64009</strain>
    </source>
</reference>
<keyword evidence="5 8" id="KW-1133">Transmembrane helix</keyword>
<feature type="transmembrane region" description="Helical" evidence="8">
    <location>
        <begin position="340"/>
        <end position="361"/>
    </location>
</feature>
<feature type="transmembrane region" description="Helical" evidence="8">
    <location>
        <begin position="397"/>
        <end position="419"/>
    </location>
</feature>
<dbReference type="Gene3D" id="1.20.1250.20">
    <property type="entry name" value="MFS general substrate transporter like domains"/>
    <property type="match status" value="1"/>
</dbReference>
<dbReference type="InterPro" id="IPR003663">
    <property type="entry name" value="Sugar/inositol_transpt"/>
</dbReference>
<dbReference type="InterPro" id="IPR020846">
    <property type="entry name" value="MFS_dom"/>
</dbReference>